<evidence type="ECO:0000256" key="6">
    <source>
        <dbReference type="PROSITE-ProRule" id="PRU00175"/>
    </source>
</evidence>
<dbReference type="RefSeq" id="XP_066932377.1">
    <property type="nucleotide sequence ID" value="XM_067076276.1"/>
</dbReference>
<feature type="compositionally biased region" description="Polar residues" evidence="7">
    <location>
        <begin position="277"/>
        <end position="295"/>
    </location>
</feature>
<dbReference type="GO" id="GO:0035102">
    <property type="term" value="C:PRC1 complex"/>
    <property type="evidence" value="ECO:0007669"/>
    <property type="project" value="TreeGrafter"/>
</dbReference>
<organism evidence="9 10">
    <name type="scientific">Clytia hemisphaerica</name>
    <dbReference type="NCBI Taxonomy" id="252671"/>
    <lineage>
        <taxon>Eukaryota</taxon>
        <taxon>Metazoa</taxon>
        <taxon>Cnidaria</taxon>
        <taxon>Hydrozoa</taxon>
        <taxon>Hydroidolina</taxon>
        <taxon>Leptothecata</taxon>
        <taxon>Obeliida</taxon>
        <taxon>Clytiidae</taxon>
        <taxon>Clytia</taxon>
    </lineage>
</organism>
<feature type="compositionally biased region" description="Polar residues" evidence="7">
    <location>
        <begin position="335"/>
        <end position="366"/>
    </location>
</feature>
<dbReference type="PROSITE" id="PS50089">
    <property type="entry name" value="ZF_RING_2"/>
    <property type="match status" value="1"/>
</dbReference>
<evidence type="ECO:0000313" key="9">
    <source>
        <dbReference type="EnsemblMetazoa" id="CLYHEMP013895.1"/>
    </source>
</evidence>
<dbReference type="GeneID" id="136820041"/>
<keyword evidence="4" id="KW-0862">Zinc</keyword>
<feature type="domain" description="RING-type" evidence="8">
    <location>
        <begin position="16"/>
        <end position="55"/>
    </location>
</feature>
<feature type="region of interest" description="Disordered" evidence="7">
    <location>
        <begin position="225"/>
        <end position="409"/>
    </location>
</feature>
<feature type="compositionally biased region" description="Polar residues" evidence="7">
    <location>
        <begin position="399"/>
        <end position="409"/>
    </location>
</feature>
<dbReference type="GO" id="GO:0008270">
    <property type="term" value="F:zinc ion binding"/>
    <property type="evidence" value="ECO:0007669"/>
    <property type="project" value="UniProtKB-KW"/>
</dbReference>
<dbReference type="Gene3D" id="3.10.20.90">
    <property type="entry name" value="Phosphatidylinositol 3-kinase Catalytic Subunit, Chain A, domain 1"/>
    <property type="match status" value="1"/>
</dbReference>
<feature type="compositionally biased region" description="Basic and acidic residues" evidence="7">
    <location>
        <begin position="99"/>
        <end position="113"/>
    </location>
</feature>
<evidence type="ECO:0000256" key="4">
    <source>
        <dbReference type="ARBA" id="ARBA00022833"/>
    </source>
</evidence>
<dbReference type="SUPFAM" id="SSF57850">
    <property type="entry name" value="RING/U-box"/>
    <property type="match status" value="1"/>
</dbReference>
<evidence type="ECO:0000256" key="3">
    <source>
        <dbReference type="ARBA" id="ARBA00022771"/>
    </source>
</evidence>
<dbReference type="Proteomes" id="UP000594262">
    <property type="component" value="Unplaced"/>
</dbReference>
<dbReference type="InterPro" id="IPR013083">
    <property type="entry name" value="Znf_RING/FYVE/PHD"/>
</dbReference>
<dbReference type="GO" id="GO:1990841">
    <property type="term" value="F:promoter-specific chromatin binding"/>
    <property type="evidence" value="ECO:0007669"/>
    <property type="project" value="TreeGrafter"/>
</dbReference>
<dbReference type="PANTHER" id="PTHR10825:SF29">
    <property type="entry name" value="POLYCOMB GROUP RING FINGER PROTEIN 1"/>
    <property type="match status" value="1"/>
</dbReference>
<accession>A0A7M5WVR3</accession>
<evidence type="ECO:0000256" key="1">
    <source>
        <dbReference type="ARBA" id="ARBA00004123"/>
    </source>
</evidence>
<dbReference type="EnsemblMetazoa" id="CLYHEMT013895.1">
    <property type="protein sequence ID" value="CLYHEMP013895.1"/>
    <property type="gene ID" value="CLYHEMG013895"/>
</dbReference>
<feature type="region of interest" description="Disordered" evidence="7">
    <location>
        <begin position="92"/>
        <end position="115"/>
    </location>
</feature>
<keyword evidence="5" id="KW-0539">Nucleus</keyword>
<dbReference type="OrthoDB" id="1305878at2759"/>
<evidence type="ECO:0000256" key="7">
    <source>
        <dbReference type="SAM" id="MobiDB-lite"/>
    </source>
</evidence>
<evidence type="ECO:0000256" key="5">
    <source>
        <dbReference type="ARBA" id="ARBA00023242"/>
    </source>
</evidence>
<dbReference type="Gene3D" id="3.30.40.10">
    <property type="entry name" value="Zinc/RING finger domain, C3HC4 (zinc finger)"/>
    <property type="match status" value="1"/>
</dbReference>
<keyword evidence="10" id="KW-1185">Reference proteome</keyword>
<dbReference type="InterPro" id="IPR001841">
    <property type="entry name" value="Znf_RING"/>
</dbReference>
<protein>
    <recommendedName>
        <fullName evidence="8">RING-type domain-containing protein</fullName>
    </recommendedName>
</protein>
<dbReference type="InterPro" id="IPR017907">
    <property type="entry name" value="Znf_RING_CS"/>
</dbReference>
<feature type="compositionally biased region" description="Basic and acidic residues" evidence="7">
    <location>
        <begin position="367"/>
        <end position="391"/>
    </location>
</feature>
<evidence type="ECO:0000313" key="10">
    <source>
        <dbReference type="Proteomes" id="UP000594262"/>
    </source>
</evidence>
<proteinExistence type="predicted"/>
<dbReference type="AlphaFoldDB" id="A0A7M5WVR3"/>
<dbReference type="Pfam" id="PF16207">
    <property type="entry name" value="RAWUL"/>
    <property type="match status" value="1"/>
</dbReference>
<dbReference type="PANTHER" id="PTHR10825">
    <property type="entry name" value="RING FINGER DOMAIN-CONTAINING, POLYCOMB GROUP COMPONENT"/>
    <property type="match status" value="1"/>
</dbReference>
<sequence length="430" mass="49640">MQRKIQLEHVNPFLTCAVCKGYLVDATTIVECLHSFCRGCIIRHLENSYNCPKCSTEIHKTKPFEYIRSDPSLQEIVYKLVPELYQNEETRKEHWKKQEKKDSTKEEGNNRKDDEEENPRILVTLKYFRGTSRMERIKTERVLQMFPTRYLCCQPEMPVRVLKKFVQYKFDISTELFKLEMWRGDETLLDELTLKQLVQIYGLYRERKPLELHYSLLPKFESKTTEESKIKPAIPRPHLPSSPAFQRTPNDVIEGDKEIEKQEEDDGKFEEKHPTDSTKTNIDTESTINEQIGETNNDEESSGLPENPVENPPSVDSNLIKQEDMDVDGSGEQALITSSSTKEQSENPDSVTMPDSQEQKPSIFKNNKTESMDEKLESRESPTDQQVKDETETCAVTGADSSETNTSYESCLDTLSSLPDTFDTPMETED</sequence>
<keyword evidence="3 6" id="KW-0863">Zinc-finger</keyword>
<dbReference type="GO" id="GO:0000122">
    <property type="term" value="P:negative regulation of transcription by RNA polymerase II"/>
    <property type="evidence" value="ECO:0007669"/>
    <property type="project" value="TreeGrafter"/>
</dbReference>
<dbReference type="InterPro" id="IPR032443">
    <property type="entry name" value="RAWUL"/>
</dbReference>
<dbReference type="FunFam" id="3.30.40.10:FF:000033">
    <property type="entry name" value="Polycomb group RING finger protein 3"/>
    <property type="match status" value="1"/>
</dbReference>
<dbReference type="SMART" id="SM00184">
    <property type="entry name" value="RING"/>
    <property type="match status" value="1"/>
</dbReference>
<evidence type="ECO:0000256" key="2">
    <source>
        <dbReference type="ARBA" id="ARBA00022723"/>
    </source>
</evidence>
<evidence type="ECO:0000259" key="8">
    <source>
        <dbReference type="PROSITE" id="PS50089"/>
    </source>
</evidence>
<dbReference type="Pfam" id="PF13923">
    <property type="entry name" value="zf-C3HC4_2"/>
    <property type="match status" value="1"/>
</dbReference>
<dbReference type="PROSITE" id="PS00518">
    <property type="entry name" value="ZF_RING_1"/>
    <property type="match status" value="1"/>
</dbReference>
<comment type="subcellular location">
    <subcellularLocation>
        <location evidence="1">Nucleus</location>
    </subcellularLocation>
</comment>
<keyword evidence="2" id="KW-0479">Metal-binding</keyword>
<reference evidence="9" key="1">
    <citation type="submission" date="2021-01" db="UniProtKB">
        <authorList>
            <consortium name="EnsemblMetazoa"/>
        </authorList>
    </citation>
    <scope>IDENTIFICATION</scope>
</reference>
<name>A0A7M5WVR3_9CNID</name>